<feature type="region of interest" description="Disordered" evidence="1">
    <location>
        <begin position="689"/>
        <end position="712"/>
    </location>
</feature>
<dbReference type="EMBL" id="JAAAJA010000115">
    <property type="protein sequence ID" value="KAG0261781.1"/>
    <property type="molecule type" value="Genomic_DNA"/>
</dbReference>
<feature type="compositionally biased region" description="Polar residues" evidence="1">
    <location>
        <begin position="361"/>
        <end position="372"/>
    </location>
</feature>
<keyword evidence="3" id="KW-1185">Reference proteome</keyword>
<organism evidence="2 3">
    <name type="scientific">Mortierella polycephala</name>
    <dbReference type="NCBI Taxonomy" id="41804"/>
    <lineage>
        <taxon>Eukaryota</taxon>
        <taxon>Fungi</taxon>
        <taxon>Fungi incertae sedis</taxon>
        <taxon>Mucoromycota</taxon>
        <taxon>Mortierellomycotina</taxon>
        <taxon>Mortierellomycetes</taxon>
        <taxon>Mortierellales</taxon>
        <taxon>Mortierellaceae</taxon>
        <taxon>Mortierella</taxon>
    </lineage>
</organism>
<feature type="region of interest" description="Disordered" evidence="1">
    <location>
        <begin position="560"/>
        <end position="618"/>
    </location>
</feature>
<comment type="caution">
    <text evidence="2">The sequence shown here is derived from an EMBL/GenBank/DDBJ whole genome shotgun (WGS) entry which is preliminary data.</text>
</comment>
<sequence>MTSSTRDLLPSVISFFLFNKSDNNNSSNGDSDDFKSHLNKIPKSTWLRMGSECHNASFASEIAAIAIPKPSPSASLAAAKAAEIGPPLTLENGLPKIIQTIQRQRQIRESSRATPDTNPQEQDLLWDLFFICREHFGSESTINSSNSGRKGTWQSLPWQIQFLKAACPEVIVFASVDMFLQYGPKHGLVDRDLPMNLMQVLDYDWRSNSVPARRAVLALIQTMIVSRRFIKTNINGGGETSITGVSKPMSGLGIGYDAGPTAEKPAPIPEAEEGNFDWDCRQLASTLTEMCTALEIFFETESGRSIPKLRALYHQEVLADIKAHSKPGHGVKRAGVDGGMTGSDPSDPLSAHKKRHKGNSRNETTSDSRNLNTDITATTTGIVLQDQTLRISSQLVELAQKSTHGAPSAFTMTVDQQQVKLSNPLWSPILQQNYMPHLPGSYRAQAHAESERWLSALTHMDGAVFSEKLVELFRAFYPSDQKFLFDQTWIEFMCWEGAGGRERGTEDELVNATDTFERARLYSIHGMRARRGIKAGELVMDAIMGALVSMVIKPEESSTYLEPGTKKWTEPIQDKVQDSTNKHSPAGIKTATMGHPGGPSRTPTTGASTQFSGFSSAALGGTKKRKGLYNRRMSPFYATLYMFQPHRIVDRVRGVLYLDSEDVAENTASRHAKAPLMPAETVVNLPKKDVRAGKKNANPRHEGSRPHSKNIVNGVNVADPAVQRIIYSKLTKGPILRPQDKQATATRTAAAIVIDQQGVKIQVALQKVKEGRPLAVEDYRVVMLKTKYGLSDLPKSKKGPPEVIPVEYDTKMDVDVDPLPPPPEPETQPTAPEESGTHVAGGTESVDIEEQQSKETNVDSRAWMGETALDQEVQLAQQVETLRNVCNAPFRVLMFILQYLTRSNQSGMLDAWIGDALSGTAYSLRIHYFEWVISTVLVPPSISKVFNSAAATGAKYGANGESETPLKDEILRLLETMEDADDDTGEPGVVSAGEMIFDDGVLVLATKSKVGSISKSESAASWKSIPYCAKWVLIDSGGEGGINRTVVSLLRG</sequence>
<proteinExistence type="predicted"/>
<feature type="region of interest" description="Disordered" evidence="1">
    <location>
        <begin position="815"/>
        <end position="857"/>
    </location>
</feature>
<evidence type="ECO:0000313" key="2">
    <source>
        <dbReference type="EMBL" id="KAG0261781.1"/>
    </source>
</evidence>
<reference evidence="2" key="1">
    <citation type="journal article" date="2020" name="Fungal Divers.">
        <title>Resolving the Mortierellaceae phylogeny through synthesis of multi-gene phylogenetics and phylogenomics.</title>
        <authorList>
            <person name="Vandepol N."/>
            <person name="Liber J."/>
            <person name="Desiro A."/>
            <person name="Na H."/>
            <person name="Kennedy M."/>
            <person name="Barry K."/>
            <person name="Grigoriev I.V."/>
            <person name="Miller A.N."/>
            <person name="O'Donnell K."/>
            <person name="Stajich J.E."/>
            <person name="Bonito G."/>
        </authorList>
    </citation>
    <scope>NUCLEOTIDE SEQUENCE</scope>
    <source>
        <strain evidence="2">KOD948</strain>
    </source>
</reference>
<name>A0A9P6Q8R3_9FUNG</name>
<feature type="region of interest" description="Disordered" evidence="1">
    <location>
        <begin position="326"/>
        <end position="372"/>
    </location>
</feature>
<evidence type="ECO:0000313" key="3">
    <source>
        <dbReference type="Proteomes" id="UP000726737"/>
    </source>
</evidence>
<dbReference type="Proteomes" id="UP000726737">
    <property type="component" value="Unassembled WGS sequence"/>
</dbReference>
<feature type="compositionally biased region" description="Polar residues" evidence="1">
    <location>
        <begin position="601"/>
        <end position="615"/>
    </location>
</feature>
<dbReference type="AlphaFoldDB" id="A0A9P6Q8R3"/>
<accession>A0A9P6Q8R3</accession>
<dbReference type="OrthoDB" id="2400950at2759"/>
<feature type="compositionally biased region" description="Basic and acidic residues" evidence="1">
    <location>
        <begin position="564"/>
        <end position="581"/>
    </location>
</feature>
<evidence type="ECO:0000256" key="1">
    <source>
        <dbReference type="SAM" id="MobiDB-lite"/>
    </source>
</evidence>
<gene>
    <name evidence="2" type="ORF">BG011_000683</name>
</gene>
<protein>
    <submittedName>
        <fullName evidence="2">Uncharacterized protein</fullName>
    </submittedName>
</protein>